<dbReference type="Gene3D" id="2.170.150.70">
    <property type="match status" value="1"/>
</dbReference>
<dbReference type="Proteomes" id="UP001215712">
    <property type="component" value="Unassembled WGS sequence"/>
</dbReference>
<protein>
    <recommendedName>
        <fullName evidence="4">CENP-V/GFA domain-containing protein</fullName>
    </recommendedName>
</protein>
<proteinExistence type="inferred from homology"/>
<organism evidence="5 6">
    <name type="scientific">Penicillium malachiteum</name>
    <dbReference type="NCBI Taxonomy" id="1324776"/>
    <lineage>
        <taxon>Eukaryota</taxon>
        <taxon>Fungi</taxon>
        <taxon>Dikarya</taxon>
        <taxon>Ascomycota</taxon>
        <taxon>Pezizomycotina</taxon>
        <taxon>Eurotiomycetes</taxon>
        <taxon>Eurotiomycetidae</taxon>
        <taxon>Eurotiales</taxon>
        <taxon>Aspergillaceae</taxon>
        <taxon>Penicillium</taxon>
    </lineage>
</organism>
<reference evidence="5" key="1">
    <citation type="journal article" date="2023" name="IMA Fungus">
        <title>Comparative genomic study of the Penicillium genus elucidates a diverse pangenome and 15 lateral gene transfer events.</title>
        <authorList>
            <person name="Petersen C."/>
            <person name="Sorensen T."/>
            <person name="Nielsen M.R."/>
            <person name="Sondergaard T.E."/>
            <person name="Sorensen J.L."/>
            <person name="Fitzpatrick D.A."/>
            <person name="Frisvad J.C."/>
            <person name="Nielsen K.L."/>
        </authorList>
    </citation>
    <scope>NUCLEOTIDE SEQUENCE</scope>
    <source>
        <strain evidence="5">IBT 17514</strain>
    </source>
</reference>
<keyword evidence="3" id="KW-0862">Zinc</keyword>
<evidence type="ECO:0000313" key="6">
    <source>
        <dbReference type="Proteomes" id="UP001215712"/>
    </source>
</evidence>
<comment type="caution">
    <text evidence="5">The sequence shown here is derived from an EMBL/GenBank/DDBJ whole genome shotgun (WGS) entry which is preliminary data.</text>
</comment>
<feature type="domain" description="CENP-V/GFA" evidence="4">
    <location>
        <begin position="17"/>
        <end position="134"/>
    </location>
</feature>
<keyword evidence="2" id="KW-0479">Metal-binding</keyword>
<evidence type="ECO:0000259" key="4">
    <source>
        <dbReference type="PROSITE" id="PS51891"/>
    </source>
</evidence>
<dbReference type="PANTHER" id="PTHR28620:SF1">
    <property type="entry name" value="CENP-V_GFA DOMAIN-CONTAINING PROTEIN"/>
    <property type="match status" value="1"/>
</dbReference>
<dbReference type="Pfam" id="PF04828">
    <property type="entry name" value="GFA"/>
    <property type="match status" value="1"/>
</dbReference>
<dbReference type="InterPro" id="IPR006913">
    <property type="entry name" value="CENP-V/GFA"/>
</dbReference>
<dbReference type="GO" id="GO:0016846">
    <property type="term" value="F:carbon-sulfur lyase activity"/>
    <property type="evidence" value="ECO:0007669"/>
    <property type="project" value="InterPro"/>
</dbReference>
<dbReference type="GO" id="GO:0046872">
    <property type="term" value="F:metal ion binding"/>
    <property type="evidence" value="ECO:0007669"/>
    <property type="project" value="UniProtKB-KW"/>
</dbReference>
<accession>A0AAD6HSM0</accession>
<evidence type="ECO:0000256" key="3">
    <source>
        <dbReference type="ARBA" id="ARBA00022833"/>
    </source>
</evidence>
<dbReference type="InterPro" id="IPR011057">
    <property type="entry name" value="Mss4-like_sf"/>
</dbReference>
<dbReference type="PROSITE" id="PS51891">
    <property type="entry name" value="CENP_V_GFA"/>
    <property type="match status" value="1"/>
</dbReference>
<gene>
    <name evidence="5" type="ORF">N7493_002468</name>
</gene>
<dbReference type="EMBL" id="JAQJAN010000003">
    <property type="protein sequence ID" value="KAJ5733682.1"/>
    <property type="molecule type" value="Genomic_DNA"/>
</dbReference>
<evidence type="ECO:0000256" key="1">
    <source>
        <dbReference type="ARBA" id="ARBA00005495"/>
    </source>
</evidence>
<evidence type="ECO:0000256" key="2">
    <source>
        <dbReference type="ARBA" id="ARBA00022723"/>
    </source>
</evidence>
<dbReference type="InterPro" id="IPR052355">
    <property type="entry name" value="CENP-V-like"/>
</dbReference>
<name>A0AAD6HSM0_9EURO</name>
<reference evidence="5" key="2">
    <citation type="submission" date="2023-01" db="EMBL/GenBank/DDBJ databases">
        <authorList>
            <person name="Petersen C."/>
        </authorList>
    </citation>
    <scope>NUCLEOTIDE SEQUENCE</scope>
    <source>
        <strain evidence="5">IBT 17514</strain>
    </source>
</reference>
<evidence type="ECO:0000313" key="5">
    <source>
        <dbReference type="EMBL" id="KAJ5733682.1"/>
    </source>
</evidence>
<keyword evidence="6" id="KW-1185">Reference proteome</keyword>
<dbReference type="AlphaFoldDB" id="A0AAD6HSM0"/>
<comment type="similarity">
    <text evidence="1">Belongs to the Gfa family.</text>
</comment>
<sequence>MPPQNPQPPPTSESSSHKGNCHCGAVRFSITLSPPLTEYPVNSCNCSICSKNGYLLVYPNTEDMKLESGQEVLKEYRFASRYVRHQFCGECGSSCFIKLPDDPVAPFIAVNVRMLEDFDPDSLTLRKPDVVDVSVVLNVGQTIIIPGEVCNPDWTSCIIWGPGANECLVGGPHLYYTLSGDTMWKIAGRLNMALDAVRCGGDSCDTAKTTNCTDGICPSGGGAEYTTNETIAAGQFIKIPMCHPSTCDIEPYTFSQGVYKDLADRYGSTVGQIQMLSPTYNYSCIANEGGTCPPIRLAKNCRLLSSNYTVLS</sequence>
<dbReference type="SUPFAM" id="SSF51316">
    <property type="entry name" value="Mss4-like"/>
    <property type="match status" value="1"/>
</dbReference>
<dbReference type="PANTHER" id="PTHR28620">
    <property type="entry name" value="CENTROMERE PROTEIN V"/>
    <property type="match status" value="1"/>
</dbReference>